<protein>
    <submittedName>
        <fullName evidence="2">NnrS family protein</fullName>
    </submittedName>
</protein>
<feature type="transmembrane region" description="Helical" evidence="1">
    <location>
        <begin position="88"/>
        <end position="108"/>
    </location>
</feature>
<sequence length="389" mass="42851">MMPRKEYTGPTLLSYGFRPFFLLALGFASISILMWMLIYQGELTLSGPFQPLDWHIHEMLFGYSSAVITGFLFTAIPNWTGRMPVRGWPLAALSLLWIAGRLAVAGIIPLSFTATMLLDCGYLTAILVIVLREIIAGKNWRNLMVIGPIGVFLVANILFYIEVLQNGESDYARRLAFAVVIFLITLIGGRIIPSFTRNWLVKNNPGPLPAAMNRFDKLCLLAAAIGLLLWVAAPDWGISQGALIGAAIMHVARLLRWRGDRVRATMLLLMLHIAYAFIPLGMLLFGLGLTVSGLHIFGIGAIGGMTLAVMMRATMGHTGRVLATSWDLAFAFLLLMLAAVVRSALVDISTDPMMALWTAATLWTVAFAMVLIRIGPWYCRQNPARRKPS</sequence>
<name>A0A9Y2KYD1_9RHOB</name>
<gene>
    <name evidence="2" type="ORF">QPJ95_16190</name>
</gene>
<evidence type="ECO:0000313" key="2">
    <source>
        <dbReference type="EMBL" id="WIY24147.1"/>
    </source>
</evidence>
<feature type="transmembrane region" description="Helical" evidence="1">
    <location>
        <begin position="114"/>
        <end position="131"/>
    </location>
</feature>
<keyword evidence="1" id="KW-1133">Transmembrane helix</keyword>
<accession>A0A9Y2KYD1</accession>
<dbReference type="Proteomes" id="UP001238334">
    <property type="component" value="Chromosome"/>
</dbReference>
<dbReference type="EMBL" id="CP127247">
    <property type="protein sequence ID" value="WIY24147.1"/>
    <property type="molecule type" value="Genomic_DNA"/>
</dbReference>
<proteinExistence type="predicted"/>
<dbReference type="RefSeq" id="WP_270917151.1">
    <property type="nucleotide sequence ID" value="NZ_CP127247.1"/>
</dbReference>
<feature type="transmembrane region" description="Helical" evidence="1">
    <location>
        <begin position="267"/>
        <end position="288"/>
    </location>
</feature>
<feature type="transmembrane region" description="Helical" evidence="1">
    <location>
        <begin position="20"/>
        <end position="39"/>
    </location>
</feature>
<feature type="transmembrane region" description="Helical" evidence="1">
    <location>
        <begin position="143"/>
        <end position="163"/>
    </location>
</feature>
<dbReference type="Pfam" id="PF05940">
    <property type="entry name" value="NnrS"/>
    <property type="match status" value="1"/>
</dbReference>
<dbReference type="InterPro" id="IPR010266">
    <property type="entry name" value="NnrS"/>
</dbReference>
<feature type="transmembrane region" description="Helical" evidence="1">
    <location>
        <begin position="326"/>
        <end position="345"/>
    </location>
</feature>
<feature type="transmembrane region" description="Helical" evidence="1">
    <location>
        <begin position="238"/>
        <end position="255"/>
    </location>
</feature>
<dbReference type="AlphaFoldDB" id="A0A9Y2KYD1"/>
<feature type="transmembrane region" description="Helical" evidence="1">
    <location>
        <begin position="59"/>
        <end position="76"/>
    </location>
</feature>
<dbReference type="KEGG" id="ppso:QPJ95_16190"/>
<feature type="transmembrane region" description="Helical" evidence="1">
    <location>
        <begin position="214"/>
        <end position="232"/>
    </location>
</feature>
<feature type="transmembrane region" description="Helical" evidence="1">
    <location>
        <begin position="357"/>
        <end position="379"/>
    </location>
</feature>
<keyword evidence="3" id="KW-1185">Reference proteome</keyword>
<feature type="transmembrane region" description="Helical" evidence="1">
    <location>
        <begin position="294"/>
        <end position="314"/>
    </location>
</feature>
<feature type="transmembrane region" description="Helical" evidence="1">
    <location>
        <begin position="175"/>
        <end position="193"/>
    </location>
</feature>
<evidence type="ECO:0000256" key="1">
    <source>
        <dbReference type="SAM" id="Phobius"/>
    </source>
</evidence>
<reference evidence="2 3" key="1">
    <citation type="submission" date="2023-06" db="EMBL/GenBank/DDBJ databases">
        <title>Parasedimentitalea psychrophila sp. nov., a psychrophilic bacterium isolated from deep-sea sediment.</title>
        <authorList>
            <person name="Li A."/>
        </authorList>
    </citation>
    <scope>NUCLEOTIDE SEQUENCE [LARGE SCALE GENOMIC DNA]</scope>
    <source>
        <strain evidence="2 3">QS115</strain>
    </source>
</reference>
<keyword evidence="1" id="KW-0472">Membrane</keyword>
<evidence type="ECO:0000313" key="3">
    <source>
        <dbReference type="Proteomes" id="UP001238334"/>
    </source>
</evidence>
<organism evidence="2 3">
    <name type="scientific">Parasedimentitalea psychrophila</name>
    <dbReference type="NCBI Taxonomy" id="2997337"/>
    <lineage>
        <taxon>Bacteria</taxon>
        <taxon>Pseudomonadati</taxon>
        <taxon>Pseudomonadota</taxon>
        <taxon>Alphaproteobacteria</taxon>
        <taxon>Rhodobacterales</taxon>
        <taxon>Paracoccaceae</taxon>
        <taxon>Parasedimentitalea</taxon>
    </lineage>
</organism>
<keyword evidence="1" id="KW-0812">Transmembrane</keyword>